<reference evidence="2" key="1">
    <citation type="submission" date="2014-09" db="EMBL/GenBank/DDBJ databases">
        <authorList>
            <person name="Sauder A.B."/>
            <person name="McKenzie Q.R."/>
            <person name="Temple L.M."/>
            <person name="Alexis B.K."/>
            <person name="Al-Atrache Z."/>
            <person name="Lewis L.O."/>
            <person name="Loesser-Casey K.E."/>
            <person name="Mitchell K.J."/>
        </authorList>
    </citation>
    <scope>NUCLEOTIDE SEQUENCE [LARGE SCALE GENOMIC DNA]</scope>
</reference>
<protein>
    <submittedName>
        <fullName evidence="1">Uncharacterized protein</fullName>
    </submittedName>
</protein>
<dbReference type="GeneID" id="19526324"/>
<organism evidence="1 2">
    <name type="scientific">Bacillus phage CAM003</name>
    <dbReference type="NCBI Taxonomy" id="1486657"/>
    <lineage>
        <taxon>Viruses</taxon>
        <taxon>Duplodnaviria</taxon>
        <taxon>Heunggongvirae</taxon>
        <taxon>Uroviricota</taxon>
        <taxon>Caudoviricetes</taxon>
        <taxon>Herelleviridae</taxon>
        <taxon>Bastillevirinae</taxon>
        <taxon>Bastillevirus</taxon>
        <taxon>Bastillevirus CAM003</taxon>
    </lineage>
</organism>
<accession>A0A024B0B5</accession>
<dbReference type="Proteomes" id="UP000026902">
    <property type="component" value="Segment"/>
</dbReference>
<sequence>MNIRKMMIEFCYMKMEELNDEFVVGFEEVTNKELCSMYNRYKQNKRLGWVW</sequence>
<dbReference type="RefSeq" id="YP_009036924.1">
    <property type="nucleotide sequence ID" value="NC_024216.1"/>
</dbReference>
<dbReference type="KEGG" id="vg:19526324"/>
<proteinExistence type="predicted"/>
<keyword evidence="2" id="KW-1185">Reference proteome</keyword>
<evidence type="ECO:0000313" key="1">
    <source>
        <dbReference type="EMBL" id="AHZ09458.1"/>
    </source>
</evidence>
<evidence type="ECO:0000313" key="2">
    <source>
        <dbReference type="Proteomes" id="UP000026902"/>
    </source>
</evidence>
<name>A0A024B0B5_9CAUD</name>
<dbReference type="EMBL" id="KJ489397">
    <property type="protein sequence ID" value="AHZ09458.1"/>
    <property type="molecule type" value="Genomic_DNA"/>
</dbReference>